<evidence type="ECO:0000313" key="1">
    <source>
        <dbReference type="EMBL" id="PJE67413.1"/>
    </source>
</evidence>
<dbReference type="Pfam" id="PF05973">
    <property type="entry name" value="Gp49"/>
    <property type="match status" value="1"/>
</dbReference>
<dbReference type="AlphaFoldDB" id="A0A2M8L3B2"/>
<reference evidence="2" key="1">
    <citation type="submission" date="2017-09" db="EMBL/GenBank/DDBJ databases">
        <title>Depth-based differentiation of microbial function through sediment-hosted aquifers and enrichment of novel symbionts in the deep terrestrial subsurface.</title>
        <authorList>
            <person name="Probst A.J."/>
            <person name="Ladd B."/>
            <person name="Jarett J.K."/>
            <person name="Geller-Mcgrath D.E."/>
            <person name="Sieber C.M.K."/>
            <person name="Emerson J.B."/>
            <person name="Anantharaman K."/>
            <person name="Thomas B.C."/>
            <person name="Malmstrom R."/>
            <person name="Stieglmeier M."/>
            <person name="Klingl A."/>
            <person name="Woyke T."/>
            <person name="Ryan C.M."/>
            <person name="Banfield J.F."/>
        </authorList>
    </citation>
    <scope>NUCLEOTIDE SEQUENCE [LARGE SCALE GENOMIC DNA]</scope>
</reference>
<name>A0A2M8L3B2_9BACT</name>
<gene>
    <name evidence="1" type="ORF">COU95_02520</name>
</gene>
<dbReference type="Proteomes" id="UP000231474">
    <property type="component" value="Unassembled WGS sequence"/>
</dbReference>
<dbReference type="InterPro" id="IPR009241">
    <property type="entry name" value="HigB-like"/>
</dbReference>
<protein>
    <submittedName>
        <fullName evidence="1">Type II toxin-antitoxin system RelE/ParE family toxin</fullName>
    </submittedName>
</protein>
<sequence>MTEKPAMTVIFWTSTSGKNPVGDFIEGKSTSIKAKKKIIRMLKLLEKYGTRLLYSGYLEKLKGYDLYELRIKFSGVAYRILCFIKEATCWLLHIFKKKSGHTPQRHIDIALERKRELELSLAVI</sequence>
<proteinExistence type="predicted"/>
<accession>A0A2M8L3B2</accession>
<evidence type="ECO:0000313" key="2">
    <source>
        <dbReference type="Proteomes" id="UP000231474"/>
    </source>
</evidence>
<comment type="caution">
    <text evidence="1">The sequence shown here is derived from an EMBL/GenBank/DDBJ whole genome shotgun (WGS) entry which is preliminary data.</text>
</comment>
<organism evidence="1 2">
    <name type="scientific">Candidatus Shapirobacteria bacterium CG10_big_fil_rev_8_21_14_0_10_40_9</name>
    <dbReference type="NCBI Taxonomy" id="1974888"/>
    <lineage>
        <taxon>Bacteria</taxon>
        <taxon>Candidatus Shapironibacteriota</taxon>
    </lineage>
</organism>
<dbReference type="EMBL" id="PFEK01000049">
    <property type="protein sequence ID" value="PJE67413.1"/>
    <property type="molecule type" value="Genomic_DNA"/>
</dbReference>